<keyword evidence="3" id="KW-1185">Reference proteome</keyword>
<protein>
    <recommendedName>
        <fullName evidence="4">HEAT repeat domain-containing protein</fullName>
    </recommendedName>
</protein>
<dbReference type="AlphaFoldDB" id="A0A3L7ITE1"/>
<evidence type="ECO:0000313" key="3">
    <source>
        <dbReference type="Proteomes" id="UP000282460"/>
    </source>
</evidence>
<feature type="region of interest" description="Disordered" evidence="1">
    <location>
        <begin position="214"/>
        <end position="236"/>
    </location>
</feature>
<proteinExistence type="predicted"/>
<dbReference type="OrthoDB" id="3607932at2"/>
<evidence type="ECO:0000256" key="1">
    <source>
        <dbReference type="SAM" id="MobiDB-lite"/>
    </source>
</evidence>
<comment type="caution">
    <text evidence="2">The sequence shown here is derived from an EMBL/GenBank/DDBJ whole genome shotgun (WGS) entry which is preliminary data.</text>
</comment>
<gene>
    <name evidence="2" type="ORF">D9V28_13885</name>
</gene>
<reference evidence="2 3" key="1">
    <citation type="submission" date="2018-10" db="EMBL/GenBank/DDBJ databases">
        <authorList>
            <person name="Li J."/>
        </authorList>
    </citation>
    <scope>NUCLEOTIDE SEQUENCE [LARGE SCALE GENOMIC DNA]</scope>
    <source>
        <strain evidence="2 3">ZD1-4</strain>
    </source>
</reference>
<name>A0A3L7ITE1_9MICO</name>
<evidence type="ECO:0000313" key="2">
    <source>
        <dbReference type="EMBL" id="RLQ81439.1"/>
    </source>
</evidence>
<dbReference type="EMBL" id="RCWJ01000004">
    <property type="protein sequence ID" value="RLQ81439.1"/>
    <property type="molecule type" value="Genomic_DNA"/>
</dbReference>
<feature type="compositionally biased region" description="Basic and acidic residues" evidence="1">
    <location>
        <begin position="214"/>
        <end position="224"/>
    </location>
</feature>
<accession>A0A3L7ITE1</accession>
<sequence>MSNDTPQLGRDQDAIGDELSIRERRTFPDVSGDESLYRRLNDTISVMTASGRDADETYHATLHSNQGDDEFANLVFKTLDALDETAYVERWALVQLAIDLENPLAGDYLAELVRRPIPAEQAEDPGHGISTVTEEVILRTTAIEGLARLLRHDVDTTELLLETIASADFVAMRRAAWFALAESGRDDVIERARAILTDRDEIWIANLRRTPVREAEQHDPRLIDPPRGGLPAPFDE</sequence>
<evidence type="ECO:0008006" key="4">
    <source>
        <dbReference type="Google" id="ProtNLM"/>
    </source>
</evidence>
<dbReference type="RefSeq" id="WP_121660349.1">
    <property type="nucleotide sequence ID" value="NZ_BMEK01000003.1"/>
</dbReference>
<organism evidence="2 3">
    <name type="scientific">Mycetocola zhadangensis</name>
    <dbReference type="NCBI Taxonomy" id="1164595"/>
    <lineage>
        <taxon>Bacteria</taxon>
        <taxon>Bacillati</taxon>
        <taxon>Actinomycetota</taxon>
        <taxon>Actinomycetes</taxon>
        <taxon>Micrococcales</taxon>
        <taxon>Microbacteriaceae</taxon>
        <taxon>Mycetocola</taxon>
    </lineage>
</organism>
<dbReference type="Proteomes" id="UP000282460">
    <property type="component" value="Unassembled WGS sequence"/>
</dbReference>